<evidence type="ECO:0000313" key="2">
    <source>
        <dbReference type="EMBL" id="CAA0837844.1"/>
    </source>
</evidence>
<comment type="caution">
    <text evidence="2">The sequence shown here is derived from an EMBL/GenBank/DDBJ whole genome shotgun (WGS) entry which is preliminary data.</text>
</comment>
<dbReference type="AlphaFoldDB" id="A0A9N7NRU5"/>
<keyword evidence="3" id="KW-1185">Reference proteome</keyword>
<dbReference type="PANTHER" id="PTHR31111">
    <property type="entry name" value="BNAA05G37150D PROTEIN-RELATED"/>
    <property type="match status" value="1"/>
</dbReference>
<dbReference type="NCBIfam" id="TIGR01640">
    <property type="entry name" value="F_box_assoc_1"/>
    <property type="match status" value="1"/>
</dbReference>
<protein>
    <submittedName>
        <fullName evidence="2">F-box associated ubiquitination effector family protein</fullName>
    </submittedName>
</protein>
<dbReference type="Pfam" id="PF08268">
    <property type="entry name" value="FBA_3"/>
    <property type="match status" value="1"/>
</dbReference>
<name>A0A9N7NRU5_STRHE</name>
<dbReference type="EMBL" id="CACSLK010030614">
    <property type="protein sequence ID" value="CAA0837844.1"/>
    <property type="molecule type" value="Genomic_DNA"/>
</dbReference>
<dbReference type="InterPro" id="IPR017451">
    <property type="entry name" value="F-box-assoc_interact_dom"/>
</dbReference>
<dbReference type="InterPro" id="IPR013187">
    <property type="entry name" value="F-box-assoc_dom_typ3"/>
</dbReference>
<feature type="domain" description="F-box associated beta-propeller type 3" evidence="1">
    <location>
        <begin position="3"/>
        <end position="226"/>
    </location>
</feature>
<dbReference type="OrthoDB" id="5319261at2759"/>
<sequence length="239" mass="27552">MRSLYVCNPSMHRVVRVPSGPNNARFQNLGFGHLPKRNEYKIVNMFKGDKMKCEIFSFKSGENVQSGSWRTIKDCPSNNAWWMDGYPVCANGIMYWTLSSLCENKSILCLNLENEEFSSICYPVHGNRKYSFLECVGLMGDLRVVGLSAEEPKTIDIWASNDKEKEVWGIECRVDLFPLCPKFIIPTCDGESEEILVHISEKDLICYNVRSGTWRRVDYYKGMKTYNKPCLYYDSLVPL</sequence>
<proteinExistence type="predicted"/>
<accession>A0A9N7NRU5</accession>
<reference evidence="2" key="1">
    <citation type="submission" date="2019-12" db="EMBL/GenBank/DDBJ databases">
        <authorList>
            <person name="Scholes J."/>
        </authorList>
    </citation>
    <scope>NUCLEOTIDE SEQUENCE</scope>
</reference>
<dbReference type="PANTHER" id="PTHR31111:SF133">
    <property type="entry name" value="OS07G0196600 PROTEIN"/>
    <property type="match status" value="1"/>
</dbReference>
<evidence type="ECO:0000259" key="1">
    <source>
        <dbReference type="Pfam" id="PF08268"/>
    </source>
</evidence>
<dbReference type="Proteomes" id="UP001153555">
    <property type="component" value="Unassembled WGS sequence"/>
</dbReference>
<gene>
    <name evidence="2" type="ORF">SHERM_00239</name>
</gene>
<evidence type="ECO:0000313" key="3">
    <source>
        <dbReference type="Proteomes" id="UP001153555"/>
    </source>
</evidence>
<organism evidence="2 3">
    <name type="scientific">Striga hermonthica</name>
    <name type="common">Purple witchweed</name>
    <name type="synonym">Buchnera hermonthica</name>
    <dbReference type="NCBI Taxonomy" id="68872"/>
    <lineage>
        <taxon>Eukaryota</taxon>
        <taxon>Viridiplantae</taxon>
        <taxon>Streptophyta</taxon>
        <taxon>Embryophyta</taxon>
        <taxon>Tracheophyta</taxon>
        <taxon>Spermatophyta</taxon>
        <taxon>Magnoliopsida</taxon>
        <taxon>eudicotyledons</taxon>
        <taxon>Gunneridae</taxon>
        <taxon>Pentapetalae</taxon>
        <taxon>asterids</taxon>
        <taxon>lamiids</taxon>
        <taxon>Lamiales</taxon>
        <taxon>Orobanchaceae</taxon>
        <taxon>Buchnereae</taxon>
        <taxon>Striga</taxon>
    </lineage>
</organism>